<dbReference type="InterPro" id="IPR051077">
    <property type="entry name" value="Ca-dependent_lectin"/>
</dbReference>
<keyword evidence="2" id="KW-0732">Signal</keyword>
<evidence type="ECO:0008006" key="5">
    <source>
        <dbReference type="Google" id="ProtNLM"/>
    </source>
</evidence>
<proteinExistence type="predicted"/>
<organism evidence="3 4">
    <name type="scientific">Magallana gigas</name>
    <name type="common">Pacific oyster</name>
    <name type="synonym">Crassostrea gigas</name>
    <dbReference type="NCBI Taxonomy" id="29159"/>
    <lineage>
        <taxon>Eukaryota</taxon>
        <taxon>Metazoa</taxon>
        <taxon>Spiralia</taxon>
        <taxon>Lophotrochozoa</taxon>
        <taxon>Mollusca</taxon>
        <taxon>Bivalvia</taxon>
        <taxon>Autobranchia</taxon>
        <taxon>Pteriomorphia</taxon>
        <taxon>Ostreida</taxon>
        <taxon>Ostreoidea</taxon>
        <taxon>Ostreidae</taxon>
        <taxon>Magallana</taxon>
    </lineage>
</organism>
<reference evidence="3" key="1">
    <citation type="submission" date="2022-08" db="UniProtKB">
        <authorList>
            <consortium name="EnsemblMetazoa"/>
        </authorList>
    </citation>
    <scope>IDENTIFICATION</scope>
    <source>
        <strain evidence="3">05x7-T-G4-1.051#20</strain>
    </source>
</reference>
<keyword evidence="1" id="KW-0175">Coiled coil</keyword>
<accession>A0A8W8IV00</accession>
<protein>
    <recommendedName>
        <fullName evidence="5">Short-chain collagen C4</fullName>
    </recommendedName>
</protein>
<sequence length="244" mass="26834">MFLFACLALVATAVEEKRILLNDPDLIHSEITAMQHQMQEMNSKLQDQQNKLLAQERLIAEIQTKTQTGGAIFVRWGKHGCPDNDTELVYSGFAGGSYYDHQGAAVDYVCLTRDPVFTSKLHDTQYGYMYGAEYNSNAFGPADGNDIPCAVCRSLSTSSVLMIPGTNVCVTGWKLQYKVNLATGYYDFRAASQYICLDESPETVINGRVNDNGKLVHPVMAVCGALECPPYENGKTLTCAVCTK</sequence>
<evidence type="ECO:0000313" key="3">
    <source>
        <dbReference type="EnsemblMetazoa" id="G15709.1:cds"/>
    </source>
</evidence>
<keyword evidence="4" id="KW-1185">Reference proteome</keyword>
<dbReference type="PANTHER" id="PTHR24024:SF18">
    <property type="entry name" value="SHORT-CHAIN COLLAGEN C4-LIKE"/>
    <property type="match status" value="1"/>
</dbReference>
<evidence type="ECO:0000256" key="1">
    <source>
        <dbReference type="SAM" id="Coils"/>
    </source>
</evidence>
<feature type="chain" id="PRO_5036499643" description="Short-chain collagen C4" evidence="2">
    <location>
        <begin position="17"/>
        <end position="244"/>
    </location>
</feature>
<dbReference type="PANTHER" id="PTHR24024">
    <property type="entry name" value="PULMONARY SURFACTANT-ASSOCIATED PROTEIN A"/>
    <property type="match status" value="1"/>
</dbReference>
<dbReference type="GO" id="GO:0005615">
    <property type="term" value="C:extracellular space"/>
    <property type="evidence" value="ECO:0007669"/>
    <property type="project" value="TreeGrafter"/>
</dbReference>
<dbReference type="AlphaFoldDB" id="A0A8W8IV00"/>
<dbReference type="EnsemblMetazoa" id="G15709.1">
    <property type="protein sequence ID" value="G15709.1:cds"/>
    <property type="gene ID" value="G15709"/>
</dbReference>
<name>A0A8W8IV00_MAGGI</name>
<dbReference type="Proteomes" id="UP000005408">
    <property type="component" value="Unassembled WGS sequence"/>
</dbReference>
<evidence type="ECO:0000313" key="4">
    <source>
        <dbReference type="Proteomes" id="UP000005408"/>
    </source>
</evidence>
<feature type="coiled-coil region" evidence="1">
    <location>
        <begin position="31"/>
        <end position="65"/>
    </location>
</feature>
<feature type="signal peptide" evidence="2">
    <location>
        <begin position="1"/>
        <end position="16"/>
    </location>
</feature>
<evidence type="ECO:0000256" key="2">
    <source>
        <dbReference type="SAM" id="SignalP"/>
    </source>
</evidence>